<dbReference type="Gene3D" id="3.40.50.2000">
    <property type="entry name" value="Glycogen Phosphorylase B"/>
    <property type="match status" value="1"/>
</dbReference>
<dbReference type="RefSeq" id="WP_140999381.1">
    <property type="nucleotide sequence ID" value="NZ_VDCZ01000018.1"/>
</dbReference>
<dbReference type="OrthoDB" id="1059846at2"/>
<dbReference type="PANTHER" id="PTHR46401:SF2">
    <property type="entry name" value="GLYCOSYLTRANSFERASE WBBK-RELATED"/>
    <property type="match status" value="1"/>
</dbReference>
<reference evidence="3" key="1">
    <citation type="submission" date="2019-05" db="EMBL/GenBank/DDBJ databases">
        <title>Flavobacterium profundi sp. nov., isolated from a deep-sea seamount.</title>
        <authorList>
            <person name="Zhang D.-C."/>
        </authorList>
    </citation>
    <scope>NUCLEOTIDE SEQUENCE [LARGE SCALE GENOMIC DNA]</scope>
    <source>
        <strain evidence="3">TP390</strain>
    </source>
</reference>
<keyword evidence="3" id="KW-1185">Reference proteome</keyword>
<keyword evidence="1 2" id="KW-0808">Transferase</keyword>
<gene>
    <name evidence="2" type="ORF">GOQ30_17460</name>
</gene>
<dbReference type="PANTHER" id="PTHR46401">
    <property type="entry name" value="GLYCOSYLTRANSFERASE WBBK-RELATED"/>
    <property type="match status" value="1"/>
</dbReference>
<dbReference type="GO" id="GO:0016757">
    <property type="term" value="F:glycosyltransferase activity"/>
    <property type="evidence" value="ECO:0007669"/>
    <property type="project" value="TreeGrafter"/>
</dbReference>
<protein>
    <submittedName>
        <fullName evidence="2">Glycosyltransferase</fullName>
    </submittedName>
</protein>
<evidence type="ECO:0000313" key="2">
    <source>
        <dbReference type="EMBL" id="MVO10963.1"/>
    </source>
</evidence>
<proteinExistence type="predicted"/>
<dbReference type="EMBL" id="WQLW01000018">
    <property type="protein sequence ID" value="MVO10963.1"/>
    <property type="molecule type" value="Genomic_DNA"/>
</dbReference>
<accession>A0A6I4IVP7</accession>
<comment type="caution">
    <text evidence="2">The sequence shown here is derived from an EMBL/GenBank/DDBJ whole genome shotgun (WGS) entry which is preliminary data.</text>
</comment>
<evidence type="ECO:0000256" key="1">
    <source>
        <dbReference type="ARBA" id="ARBA00022679"/>
    </source>
</evidence>
<dbReference type="GO" id="GO:0009103">
    <property type="term" value="P:lipopolysaccharide biosynthetic process"/>
    <property type="evidence" value="ECO:0007669"/>
    <property type="project" value="TreeGrafter"/>
</dbReference>
<sequence>MRILYFYPENPLLKNQGNNARALALLEYFKARAIEVDFVGVYADNFQHEDLSDLKKEHYIKEGYLLKSLSRKKNQLRYFFMYSLPRKIFKKIKEFDRRRFGQEKLFEEIALQKEYDFILISYAYWANLIDKIKEVKPNVKFVIDTHDFLTSQFQHTKDFQLGKYFETEIRLLNKFDEVLVISNEEKYIFSQFLEKPVSIVTHSLKSHFEASKITKKYDIVYVASNNEHNIKAAKWFFSEVYPKLDKNLQIVVVGRVAAFCPDEDNITKIAFVEDLDAIYEVSKMAICPMLSGTGLKIKVVEALSYGLPVVCNERGLDGLLNKTNNGCLMTNNPSQFANYIIQLHQDESFYKKHAQDSKSFFEANHSIEATYSELDSIFTVDQ</sequence>
<organism evidence="2 3">
    <name type="scientific">Flavobacterium profundi</name>
    <dbReference type="NCBI Taxonomy" id="1774945"/>
    <lineage>
        <taxon>Bacteria</taxon>
        <taxon>Pseudomonadati</taxon>
        <taxon>Bacteroidota</taxon>
        <taxon>Flavobacteriia</taxon>
        <taxon>Flavobacteriales</taxon>
        <taxon>Flavobacteriaceae</taxon>
        <taxon>Flavobacterium</taxon>
    </lineage>
</organism>
<dbReference type="Proteomes" id="UP000431264">
    <property type="component" value="Unassembled WGS sequence"/>
</dbReference>
<dbReference type="Pfam" id="PF13692">
    <property type="entry name" value="Glyco_trans_1_4"/>
    <property type="match status" value="1"/>
</dbReference>
<name>A0A6I4IVP7_9FLAO</name>
<dbReference type="SUPFAM" id="SSF53756">
    <property type="entry name" value="UDP-Glycosyltransferase/glycogen phosphorylase"/>
    <property type="match status" value="1"/>
</dbReference>
<evidence type="ECO:0000313" key="3">
    <source>
        <dbReference type="Proteomes" id="UP000431264"/>
    </source>
</evidence>
<dbReference type="AlphaFoldDB" id="A0A6I4IVP7"/>